<dbReference type="EMBL" id="CP003009">
    <property type="protein sequence ID" value="AEO62769.1"/>
    <property type="molecule type" value="Genomic_DNA"/>
</dbReference>
<keyword evidence="3" id="KW-1185">Reference proteome</keyword>
<dbReference type="RefSeq" id="XP_003649105.1">
    <property type="nucleotide sequence ID" value="XM_003649057.1"/>
</dbReference>
<feature type="transmembrane region" description="Helical" evidence="1">
    <location>
        <begin position="20"/>
        <end position="39"/>
    </location>
</feature>
<dbReference type="GeneID" id="11523917"/>
<organism evidence="2 3">
    <name type="scientific">Thermothielavioides terrestris (strain ATCC 38088 / NRRL 8126)</name>
    <name type="common">Thielavia terrestris</name>
    <dbReference type="NCBI Taxonomy" id="578455"/>
    <lineage>
        <taxon>Eukaryota</taxon>
        <taxon>Fungi</taxon>
        <taxon>Dikarya</taxon>
        <taxon>Ascomycota</taxon>
        <taxon>Pezizomycotina</taxon>
        <taxon>Sordariomycetes</taxon>
        <taxon>Sordariomycetidae</taxon>
        <taxon>Sordariales</taxon>
        <taxon>Chaetomiaceae</taxon>
        <taxon>Thermothielavioides</taxon>
        <taxon>Thermothielavioides terrestris</taxon>
    </lineage>
</organism>
<dbReference type="AlphaFoldDB" id="G2QTQ9"/>
<keyword evidence="1" id="KW-1133">Transmembrane helix</keyword>
<accession>G2QTQ9</accession>
<proteinExistence type="predicted"/>
<name>G2QTQ9_THETT</name>
<keyword evidence="1" id="KW-0812">Transmembrane</keyword>
<dbReference type="KEGG" id="ttt:THITE_2107337"/>
<evidence type="ECO:0000313" key="3">
    <source>
        <dbReference type="Proteomes" id="UP000008181"/>
    </source>
</evidence>
<evidence type="ECO:0000313" key="2">
    <source>
        <dbReference type="EMBL" id="AEO62769.1"/>
    </source>
</evidence>
<keyword evidence="1" id="KW-0472">Membrane</keyword>
<evidence type="ECO:0000256" key="1">
    <source>
        <dbReference type="SAM" id="Phobius"/>
    </source>
</evidence>
<dbReference type="Proteomes" id="UP000008181">
    <property type="component" value="Chromosome 1"/>
</dbReference>
<sequence length="78" mass="8765">MAEEERIEILQDGDYPGSRFLQFLLLLYGMHTPFSVLYIPSPIRRRPAAPFQTLVLSLLTHDLVERPAGSDSICASFG</sequence>
<gene>
    <name evidence="2" type="ORF">THITE_2107337</name>
</gene>
<reference evidence="2 3" key="1">
    <citation type="journal article" date="2011" name="Nat. Biotechnol.">
        <title>Comparative genomic analysis of the thermophilic biomass-degrading fungi Myceliophthora thermophila and Thielavia terrestris.</title>
        <authorList>
            <person name="Berka R.M."/>
            <person name="Grigoriev I.V."/>
            <person name="Otillar R."/>
            <person name="Salamov A."/>
            <person name="Grimwood J."/>
            <person name="Reid I."/>
            <person name="Ishmael N."/>
            <person name="John T."/>
            <person name="Darmond C."/>
            <person name="Moisan M.-C."/>
            <person name="Henrissat B."/>
            <person name="Coutinho P.M."/>
            <person name="Lombard V."/>
            <person name="Natvig D.O."/>
            <person name="Lindquist E."/>
            <person name="Schmutz J."/>
            <person name="Lucas S."/>
            <person name="Harris P."/>
            <person name="Powlowski J."/>
            <person name="Bellemare A."/>
            <person name="Taylor D."/>
            <person name="Butler G."/>
            <person name="de Vries R.P."/>
            <person name="Allijn I.E."/>
            <person name="van den Brink J."/>
            <person name="Ushinsky S."/>
            <person name="Storms R."/>
            <person name="Powell A.J."/>
            <person name="Paulsen I.T."/>
            <person name="Elbourne L.D.H."/>
            <person name="Baker S.E."/>
            <person name="Magnuson J."/>
            <person name="LaBoissiere S."/>
            <person name="Clutterbuck A.J."/>
            <person name="Martinez D."/>
            <person name="Wogulis M."/>
            <person name="de Leon A.L."/>
            <person name="Rey M.W."/>
            <person name="Tsang A."/>
        </authorList>
    </citation>
    <scope>NUCLEOTIDE SEQUENCE [LARGE SCALE GENOMIC DNA]</scope>
    <source>
        <strain evidence="3">ATCC 38088 / NRRL 8126</strain>
    </source>
</reference>
<protein>
    <submittedName>
        <fullName evidence="2">Uncharacterized protein</fullName>
    </submittedName>
</protein>
<dbReference type="HOGENOM" id="CLU_2623733_0_0_1"/>